<accession>A0A9R0ICY5</accession>
<dbReference type="PANTHER" id="PTHR38936">
    <property type="entry name" value="TITIN-LIKE ISOFORM X2"/>
    <property type="match status" value="1"/>
</dbReference>
<evidence type="ECO:0000313" key="3">
    <source>
        <dbReference type="Proteomes" id="UP000813463"/>
    </source>
</evidence>
<dbReference type="RefSeq" id="XP_021846973.1">
    <property type="nucleotide sequence ID" value="XM_021991281.2"/>
</dbReference>
<feature type="region of interest" description="Disordered" evidence="2">
    <location>
        <begin position="200"/>
        <end position="222"/>
    </location>
</feature>
<evidence type="ECO:0000313" key="4">
    <source>
        <dbReference type="RefSeq" id="XP_021846973.1"/>
    </source>
</evidence>
<organism evidence="3 4">
    <name type="scientific">Spinacia oleracea</name>
    <name type="common">Spinach</name>
    <dbReference type="NCBI Taxonomy" id="3562"/>
    <lineage>
        <taxon>Eukaryota</taxon>
        <taxon>Viridiplantae</taxon>
        <taxon>Streptophyta</taxon>
        <taxon>Embryophyta</taxon>
        <taxon>Tracheophyta</taxon>
        <taxon>Spermatophyta</taxon>
        <taxon>Magnoliopsida</taxon>
        <taxon>eudicotyledons</taxon>
        <taxon>Gunneridae</taxon>
        <taxon>Pentapetalae</taxon>
        <taxon>Caryophyllales</taxon>
        <taxon>Chenopodiaceae</taxon>
        <taxon>Chenopodioideae</taxon>
        <taxon>Anserineae</taxon>
        <taxon>Spinacia</taxon>
    </lineage>
</organism>
<keyword evidence="3" id="KW-1185">Reference proteome</keyword>
<protein>
    <submittedName>
        <fullName evidence="4">Uncharacterized protein isoform X1</fullName>
    </submittedName>
</protein>
<name>A0A9R0ICY5_SPIOL</name>
<proteinExistence type="predicted"/>
<gene>
    <name evidence="4" type="primary">LOC110786710</name>
</gene>
<dbReference type="AlphaFoldDB" id="A0A9R0ICY5"/>
<feature type="compositionally biased region" description="Basic and acidic residues" evidence="2">
    <location>
        <begin position="108"/>
        <end position="128"/>
    </location>
</feature>
<dbReference type="PANTHER" id="PTHR38936:SF1">
    <property type="entry name" value="DUF641 DOMAIN-CONTAINING PROTEIN"/>
    <property type="match status" value="1"/>
</dbReference>
<reference evidence="4" key="2">
    <citation type="submission" date="2025-08" db="UniProtKB">
        <authorList>
            <consortium name="RefSeq"/>
        </authorList>
    </citation>
    <scope>IDENTIFICATION</scope>
    <source>
        <tissue evidence="4">Leaf</tissue>
    </source>
</reference>
<keyword evidence="1" id="KW-0175">Coiled coil</keyword>
<evidence type="ECO:0000256" key="1">
    <source>
        <dbReference type="SAM" id="Coils"/>
    </source>
</evidence>
<dbReference type="OrthoDB" id="1937314at2759"/>
<evidence type="ECO:0000256" key="2">
    <source>
        <dbReference type="SAM" id="MobiDB-lite"/>
    </source>
</evidence>
<dbReference type="Proteomes" id="UP000813463">
    <property type="component" value="Chromosome 1"/>
</dbReference>
<dbReference type="GeneID" id="110786710"/>
<sequence>MGRKARVSKEELISRRLCSLDALPDEPPSVDFQPPVLPEVQTIAAGGTVFPDTSRPAKKKQKLKYPTAFIRRSPRIQSPFRNLEIEPIIEEIIISGSQDDVEPLLQEENKSNEEASDETRRSSEKDDPYVGDVNYKTMYISSQKKIEALLEENKQLSKALDLANGTIDMLEKQNNIYSEVMSIIGSLSRANENLAARVNLGHPTGDCEDVEGRNSKKRKKSV</sequence>
<reference evidence="3" key="1">
    <citation type="journal article" date="2021" name="Nat. Commun.">
        <title>Genomic analyses provide insights into spinach domestication and the genetic basis of agronomic traits.</title>
        <authorList>
            <person name="Cai X."/>
            <person name="Sun X."/>
            <person name="Xu C."/>
            <person name="Sun H."/>
            <person name="Wang X."/>
            <person name="Ge C."/>
            <person name="Zhang Z."/>
            <person name="Wang Q."/>
            <person name="Fei Z."/>
            <person name="Jiao C."/>
            <person name="Wang Q."/>
        </authorList>
    </citation>
    <scope>NUCLEOTIDE SEQUENCE [LARGE SCALE GENOMIC DNA]</scope>
    <source>
        <strain evidence="3">cv. Varoflay</strain>
    </source>
</reference>
<feature type="region of interest" description="Disordered" evidence="2">
    <location>
        <begin position="108"/>
        <end position="130"/>
    </location>
</feature>
<dbReference type="KEGG" id="soe:110786710"/>
<feature type="coiled-coil region" evidence="1">
    <location>
        <begin position="139"/>
        <end position="173"/>
    </location>
</feature>